<dbReference type="InterPro" id="IPR009000">
    <property type="entry name" value="Transl_B-barrel_sf"/>
</dbReference>
<proteinExistence type="predicted"/>
<keyword evidence="1" id="KW-1133">Transmembrane helix</keyword>
<dbReference type="SUPFAM" id="SSF50447">
    <property type="entry name" value="Translation proteins"/>
    <property type="match status" value="1"/>
</dbReference>
<keyword evidence="3" id="KW-1185">Reference proteome</keyword>
<accession>A0AA40HQU5</accession>
<reference evidence="2" key="1">
    <citation type="submission" date="2023-06" db="EMBL/GenBank/DDBJ databases">
        <title>Reference genome for the Northern bat (Eptesicus nilssonii), a most northern bat species.</title>
        <authorList>
            <person name="Laine V.N."/>
            <person name="Pulliainen A.T."/>
            <person name="Lilley T.M."/>
        </authorList>
    </citation>
    <scope>NUCLEOTIDE SEQUENCE</scope>
    <source>
        <strain evidence="2">BLF_Eptnil</strain>
        <tissue evidence="2">Kidney</tissue>
    </source>
</reference>
<dbReference type="Gene3D" id="2.40.30.10">
    <property type="entry name" value="Translation factors"/>
    <property type="match status" value="1"/>
</dbReference>
<evidence type="ECO:0000256" key="1">
    <source>
        <dbReference type="SAM" id="Phobius"/>
    </source>
</evidence>
<evidence type="ECO:0000313" key="3">
    <source>
        <dbReference type="Proteomes" id="UP001177744"/>
    </source>
</evidence>
<comment type="caution">
    <text evidence="2">The sequence shown here is derived from an EMBL/GenBank/DDBJ whole genome shotgun (WGS) entry which is preliminary data.</text>
</comment>
<organism evidence="2 3">
    <name type="scientific">Cnephaeus nilssonii</name>
    <name type="common">Northern bat</name>
    <name type="synonym">Eptesicus nilssonii</name>
    <dbReference type="NCBI Taxonomy" id="3371016"/>
    <lineage>
        <taxon>Eukaryota</taxon>
        <taxon>Metazoa</taxon>
        <taxon>Chordata</taxon>
        <taxon>Craniata</taxon>
        <taxon>Vertebrata</taxon>
        <taxon>Euteleostomi</taxon>
        <taxon>Mammalia</taxon>
        <taxon>Eutheria</taxon>
        <taxon>Laurasiatheria</taxon>
        <taxon>Chiroptera</taxon>
        <taxon>Yangochiroptera</taxon>
        <taxon>Vespertilionidae</taxon>
        <taxon>Cnephaeus</taxon>
    </lineage>
</organism>
<gene>
    <name evidence="2" type="ORF">QTO34_004810</name>
</gene>
<dbReference type="PANTHER" id="PTHR44830:SF1">
    <property type="entry name" value="TR-TYPE G DOMAIN-CONTAINING PROTEIN"/>
    <property type="match status" value="1"/>
</dbReference>
<protein>
    <submittedName>
        <fullName evidence="2">Uncharacterized protein</fullName>
    </submittedName>
</protein>
<evidence type="ECO:0000313" key="2">
    <source>
        <dbReference type="EMBL" id="KAK1335226.1"/>
    </source>
</evidence>
<dbReference type="Gene3D" id="3.40.50.300">
    <property type="entry name" value="P-loop containing nucleotide triphosphate hydrolases"/>
    <property type="match status" value="1"/>
</dbReference>
<feature type="transmembrane region" description="Helical" evidence="1">
    <location>
        <begin position="164"/>
        <end position="187"/>
    </location>
</feature>
<dbReference type="PANTHER" id="PTHR44830">
    <property type="entry name" value="ELONGATION FACTOR 1 ALPHA"/>
    <property type="match status" value="1"/>
</dbReference>
<sequence length="273" mass="29371">MIHIKEEHLMNALVAFLPLQWHCVLKELAQAGLEPRHKVNTQPLSHAGRDHPADLKTGWKVPHKDGNASGVTLLKALDCILPPTHPIDKPLRLPLQDVYKIGSIGTVPVGQVETGILKASMVWMISRSDLHHTFQPALLLLMFLSVYKAFVMETFIHLGSLGSWMALLVRAVVTGLLALGTLALTVAHLGCRHGSKRICRVSGVPSAGSGLSPGRWPWARPHPASLLRIAGADPQWFPAIRAGSLPRAEAFPALGSAAPSVPATDQSGVHRGT</sequence>
<name>A0AA40HQU5_CNENI</name>
<dbReference type="Proteomes" id="UP001177744">
    <property type="component" value="Unassembled WGS sequence"/>
</dbReference>
<dbReference type="EMBL" id="JAULJE010000014">
    <property type="protein sequence ID" value="KAK1335226.1"/>
    <property type="molecule type" value="Genomic_DNA"/>
</dbReference>
<keyword evidence="1" id="KW-0812">Transmembrane</keyword>
<feature type="transmembrane region" description="Helical" evidence="1">
    <location>
        <begin position="137"/>
        <end position="158"/>
    </location>
</feature>
<dbReference type="AlphaFoldDB" id="A0AA40HQU5"/>
<keyword evidence="1" id="KW-0472">Membrane</keyword>
<dbReference type="InterPro" id="IPR027417">
    <property type="entry name" value="P-loop_NTPase"/>
</dbReference>